<keyword evidence="2" id="KW-0812">Transmembrane</keyword>
<gene>
    <name evidence="4" type="ORF">CCMP2556_LOCUS38042</name>
</gene>
<accession>A0ABP0PNS5</accession>
<proteinExistence type="predicted"/>
<name>A0ABP0PNS5_9DINO</name>
<evidence type="ECO:0000259" key="3">
    <source>
        <dbReference type="PROSITE" id="PS50820"/>
    </source>
</evidence>
<keyword evidence="2" id="KW-0472">Membrane</keyword>
<feature type="region of interest" description="Disordered" evidence="1">
    <location>
        <begin position="680"/>
        <end position="839"/>
    </location>
</feature>
<evidence type="ECO:0000256" key="2">
    <source>
        <dbReference type="SAM" id="Phobius"/>
    </source>
</evidence>
<feature type="transmembrane region" description="Helical" evidence="2">
    <location>
        <begin position="341"/>
        <end position="364"/>
    </location>
</feature>
<organism evidence="4 5">
    <name type="scientific">Durusdinium trenchii</name>
    <dbReference type="NCBI Taxonomy" id="1381693"/>
    <lineage>
        <taxon>Eukaryota</taxon>
        <taxon>Sar</taxon>
        <taxon>Alveolata</taxon>
        <taxon>Dinophyceae</taxon>
        <taxon>Suessiales</taxon>
        <taxon>Symbiodiniaceae</taxon>
        <taxon>Durusdinium</taxon>
    </lineage>
</organism>
<dbReference type="PANTHER" id="PTHR31331:SF1">
    <property type="entry name" value="CYSTEINE RICH SECRETORY PROTEIN LCCL DOMAIN CONTAINING 2"/>
    <property type="match status" value="1"/>
</dbReference>
<feature type="transmembrane region" description="Helical" evidence="2">
    <location>
        <begin position="455"/>
        <end position="476"/>
    </location>
</feature>
<feature type="compositionally biased region" description="Acidic residues" evidence="1">
    <location>
        <begin position="1098"/>
        <end position="1123"/>
    </location>
</feature>
<dbReference type="InterPro" id="IPR036609">
    <property type="entry name" value="LCCL_sf"/>
</dbReference>
<dbReference type="EMBL" id="CAXAMN010023361">
    <property type="protein sequence ID" value="CAK9077182.1"/>
    <property type="molecule type" value="Genomic_DNA"/>
</dbReference>
<evidence type="ECO:0000256" key="1">
    <source>
        <dbReference type="SAM" id="MobiDB-lite"/>
    </source>
</evidence>
<dbReference type="Proteomes" id="UP001642484">
    <property type="component" value="Unassembled WGS sequence"/>
</dbReference>
<dbReference type="InterPro" id="IPR051957">
    <property type="entry name" value="CRISP-LCCL_domain"/>
</dbReference>
<reference evidence="4 5" key="1">
    <citation type="submission" date="2024-02" db="EMBL/GenBank/DDBJ databases">
        <authorList>
            <person name="Chen Y."/>
            <person name="Shah S."/>
            <person name="Dougan E. K."/>
            <person name="Thang M."/>
            <person name="Chan C."/>
        </authorList>
    </citation>
    <scope>NUCLEOTIDE SEQUENCE [LARGE SCALE GENOMIC DNA]</scope>
</reference>
<feature type="domain" description="LCCL" evidence="3">
    <location>
        <begin position="196"/>
        <end position="246"/>
    </location>
</feature>
<sequence>MSCTWTSDQQIVVLEVQDEGGKSMTDTEKSPWRSLLHEFEDEGIVDFTINGHTIEKPSSAAEGEYYVIKPKPSAHYFQWSQPTALNGMKFSSLASAFGCSVNMQMEEGKVVTPTATDQKPPNEQKLRKYLQVVYVFFASAMIITCYYFHLFAASSELGRPSSVECHSDFFRFSTQLGGSQCGLWGEECIPSEEWMPIRCPGTCGELFNDPLIQRVIGSGSYRADSKICMAAWHAGVLGFWGGCFEVRLRKKSDAEWSFPATKSFGLESLAFDSWFPFTMEFRPSAGAQHCGYQQAPTLLILNFFLLVGLLLLRPSRRLFFWSMITSMWWYCVLIAPLGNRSIASCFALFGRFAYFVFGAQVLLWQLGDAQRSFPETKNGTVLHVILIELLPLILTLHWHALSVAIAGYSINGALFQSWEGPMAFLVGMVILAPLALGVLRDWYRAKLLSWILRQAFFTVVGIVGLTLLFSTSGWGLHLHHYFIALMCYLASRGKSNCSAVARALCLGALINGLSHWGETYQIPIWTEGTGWYPPSGNVDAGAWGNDDQVILTAAERVNQSEEILLRWAFVKDLISSNCSLDPQQDSSIFVVEMNHIEIYRGPQRSLRFLPPAPVSSSSSSSSVFVRVGRVSPGLSRQVISATQVPGNGAGSGCHKDEFEMLHDTWRCLACGSHEYYHAHRTPVKRQRRRKNRVKKSDTPPDGDDDDELGEDREQAESEVPTLDPIIEPTPPPSIIGGKTPRPAAGPGGPSTPGPRPSKKDDTGLHPRGSQVPVQPRGKLNPRLPRPDVLPQQPDPVLPDLPGTDRSTTGGKKKKQDDESDRTGASWNSKKGPEPGIKWKTGQYPPVPVWKYDASDMRAFAKFKKKIEIWQLQMRPYATGKDQALLLYNSLTGEPEQELEHLSVEELYVENGVSKILELLQRPFEQRHIYQKRRFLQDFEGMRRFAGESMRAYVLRFRRVMRSLRAVGIEINATFDEEALGSRLLDRSGLSHSDQRMVLVGTQQSLAFETIAETLALQWPEFRPPPPIFTKEGKGYGKQGKSTMSQFSSSTTSLTSTAPSSRPSSGKGTMPRRVFMTETVEEEPHDEADPAEGEHLAPEADEGDNEPPEEDEEPELLEDDEQGDLELQELANVLTVTARKLSGVTLGRKFTTGAKKAKKSPE</sequence>
<feature type="transmembrane region" description="Helical" evidence="2">
    <location>
        <begin position="385"/>
        <end position="410"/>
    </location>
</feature>
<feature type="compositionally biased region" description="Acidic residues" evidence="1">
    <location>
        <begin position="700"/>
        <end position="710"/>
    </location>
</feature>
<feature type="compositionally biased region" description="Basic residues" evidence="1">
    <location>
        <begin position="680"/>
        <end position="693"/>
    </location>
</feature>
<feature type="transmembrane region" description="Helical" evidence="2">
    <location>
        <begin position="318"/>
        <end position="335"/>
    </location>
</feature>
<comment type="caution">
    <text evidence="4">The sequence shown here is derived from an EMBL/GenBank/DDBJ whole genome shotgun (WGS) entry which is preliminary data.</text>
</comment>
<dbReference type="PANTHER" id="PTHR31331">
    <property type="entry name" value="LCCL DOMAIN PROTEIN (AFU_ORTHOLOGUE AFUA_5G08630)"/>
    <property type="match status" value="1"/>
</dbReference>
<dbReference type="PROSITE" id="PS50820">
    <property type="entry name" value="LCCL"/>
    <property type="match status" value="1"/>
</dbReference>
<dbReference type="SUPFAM" id="SSF69848">
    <property type="entry name" value="LCCL domain"/>
    <property type="match status" value="1"/>
</dbReference>
<dbReference type="Pfam" id="PF03815">
    <property type="entry name" value="LCCL"/>
    <property type="match status" value="1"/>
</dbReference>
<feature type="region of interest" description="Disordered" evidence="1">
    <location>
        <begin position="1022"/>
        <end position="1123"/>
    </location>
</feature>
<dbReference type="Gene3D" id="2.170.130.20">
    <property type="entry name" value="LCCL-like domain"/>
    <property type="match status" value="1"/>
</dbReference>
<feature type="compositionally biased region" description="Acidic residues" evidence="1">
    <location>
        <begin position="1078"/>
        <end position="1090"/>
    </location>
</feature>
<feature type="transmembrane region" description="Helical" evidence="2">
    <location>
        <begin position="422"/>
        <end position="443"/>
    </location>
</feature>
<keyword evidence="2" id="KW-1133">Transmembrane helix</keyword>
<protein>
    <recommendedName>
        <fullName evidence="3">LCCL domain-containing protein</fullName>
    </recommendedName>
</protein>
<evidence type="ECO:0000313" key="4">
    <source>
        <dbReference type="EMBL" id="CAK9077182.1"/>
    </source>
</evidence>
<dbReference type="InterPro" id="IPR004043">
    <property type="entry name" value="LCCL"/>
</dbReference>
<feature type="transmembrane region" description="Helical" evidence="2">
    <location>
        <begin position="291"/>
        <end position="311"/>
    </location>
</feature>
<keyword evidence="5" id="KW-1185">Reference proteome</keyword>
<feature type="compositionally biased region" description="Low complexity" evidence="1">
    <location>
        <begin position="734"/>
        <end position="744"/>
    </location>
</feature>
<feature type="transmembrane region" description="Helical" evidence="2">
    <location>
        <begin position="129"/>
        <end position="149"/>
    </location>
</feature>
<evidence type="ECO:0000313" key="5">
    <source>
        <dbReference type="Proteomes" id="UP001642484"/>
    </source>
</evidence>
<feature type="compositionally biased region" description="Low complexity" evidence="1">
    <location>
        <begin position="1041"/>
        <end position="1064"/>
    </location>
</feature>